<dbReference type="RefSeq" id="WP_336587141.1">
    <property type="nucleotide sequence ID" value="NZ_JBBAXC010000008.1"/>
</dbReference>
<feature type="domain" description="CBM56" evidence="5">
    <location>
        <begin position="24"/>
        <end position="112"/>
    </location>
</feature>
<dbReference type="Pfam" id="PF03422">
    <property type="entry name" value="CBM_6"/>
    <property type="match status" value="1"/>
</dbReference>
<dbReference type="Gene3D" id="3.30.920.50">
    <property type="entry name" value="Beta-1,3-glucanase, C-terminal domain"/>
    <property type="match status" value="1"/>
</dbReference>
<feature type="region of interest" description="Disordered" evidence="2">
    <location>
        <begin position="105"/>
        <end position="147"/>
    </location>
</feature>
<dbReference type="PANTHER" id="PTHR38165">
    <property type="match status" value="1"/>
</dbReference>
<reference evidence="7 8" key="1">
    <citation type="journal article" date="2018" name="J. Microbiol.">
        <title>Bacillus spongiae sp. nov., isolated from sponge of Jeju Island.</title>
        <authorList>
            <person name="Lee G.E."/>
            <person name="Im W.T."/>
            <person name="Park J.S."/>
        </authorList>
    </citation>
    <scope>NUCLEOTIDE SEQUENCE [LARGE SCALE GENOMIC DNA]</scope>
    <source>
        <strain evidence="7 8">135PIL107-10</strain>
    </source>
</reference>
<dbReference type="InterPro" id="IPR042517">
    <property type="entry name" value="Glyco_hydro_64_N_2"/>
</dbReference>
<dbReference type="Pfam" id="PF16483">
    <property type="entry name" value="Glyco_hydro_64"/>
    <property type="match status" value="1"/>
</dbReference>
<dbReference type="InterPro" id="IPR047569">
    <property type="entry name" value="CBM56"/>
</dbReference>
<sequence>MKRITMMMIVFALIISPMFSGTIAAAADYDHSVDTISDTKSEITFTSNVETTWVDVHYTVNSGIQQNVRMNRNGSTFTQEVANLSSGDVISYWFTYNNGTPAYNTPTFTGAHGDTTEPTPEPTEPTPEPTEPEPEPTEPEPTTPDTINPYVQIQAEDYDSMSGIQTESTTDVGGGQNVGWIENGDYLVFNNLDFGTEGAKGIEARIATESAGGVMEVRLDSPNGLLVGTIDIQHTGGWQSWVTESSAISTVTGVHDVYFVFKGTAEGIGNLNWFEFTTDSVTSPTEPTEPTEPTVPGEVPSFPTGNGVMTFQLQNGTGGQYSDDEIYWAILGYDKATGQLAHVDKNGQLIPSSVSDNDAPGHLTKNGQNYPNYFYKMSEVDWTSMPEIDSGRMFISLGSPMYIKLNMAADGRVGFAGPDLNNPTDPNQDIYFEWIEFTIDQWGYHGNSTRVDQFSFPITTRLIGSDGYDRIVGETYSRDEIFAAFKNEMPTEFKTLVEEPYRIVAPGKGTFKQGGIYENYFDQYVNEVWDYYRTNELSFTAEAGSFSGRVVGDDFVFSKNGGPYNLYIKGKPSTLEVLECSGPMDTGTPDEKVVEAQVCAALNRGIMYDPGNWSNANAFYQNDTANFYAKFWHDYSIDGLAYGFAYDDVRNFSTLLEHPNPEALIINVGW</sequence>
<organism evidence="7 8">
    <name type="scientific">Bacillus spongiae</name>
    <dbReference type="NCBI Taxonomy" id="2683610"/>
    <lineage>
        <taxon>Bacteria</taxon>
        <taxon>Bacillati</taxon>
        <taxon>Bacillota</taxon>
        <taxon>Bacilli</taxon>
        <taxon>Bacillales</taxon>
        <taxon>Bacillaceae</taxon>
        <taxon>Bacillus</taxon>
    </lineage>
</organism>
<dbReference type="CDD" id="cd09214">
    <property type="entry name" value="GH64-like"/>
    <property type="match status" value="1"/>
</dbReference>
<dbReference type="Proteomes" id="UP001312865">
    <property type="component" value="Unassembled WGS sequence"/>
</dbReference>
<dbReference type="InterPro" id="IPR005084">
    <property type="entry name" value="CBM6"/>
</dbReference>
<feature type="signal peptide" evidence="3">
    <location>
        <begin position="1"/>
        <end position="26"/>
    </location>
</feature>
<dbReference type="SUPFAM" id="SSF49785">
    <property type="entry name" value="Galactose-binding domain-like"/>
    <property type="match status" value="1"/>
</dbReference>
<accession>A0ABU8HF75</accession>
<protein>
    <submittedName>
        <fullName evidence="7">Beta-1,3-glucanase family protein</fullName>
    </submittedName>
</protein>
<dbReference type="InterPro" id="IPR032477">
    <property type="entry name" value="Glyco_hydro_64"/>
</dbReference>
<evidence type="ECO:0000256" key="1">
    <source>
        <dbReference type="ARBA" id="ARBA00022729"/>
    </source>
</evidence>
<evidence type="ECO:0000259" key="6">
    <source>
        <dbReference type="PROSITE" id="PS52006"/>
    </source>
</evidence>
<gene>
    <name evidence="7" type="ORF">WAK64_11625</name>
</gene>
<evidence type="ECO:0000313" key="7">
    <source>
        <dbReference type="EMBL" id="MEI5907703.1"/>
    </source>
</evidence>
<evidence type="ECO:0000259" key="5">
    <source>
        <dbReference type="PROSITE" id="PS52005"/>
    </source>
</evidence>
<feature type="domain" description="GH64" evidence="6">
    <location>
        <begin position="306"/>
        <end position="670"/>
    </location>
</feature>
<evidence type="ECO:0000256" key="2">
    <source>
        <dbReference type="SAM" id="MobiDB-lite"/>
    </source>
</evidence>
<dbReference type="CDD" id="cd04084">
    <property type="entry name" value="CBM6_xylanase-like"/>
    <property type="match status" value="1"/>
</dbReference>
<dbReference type="InterPro" id="IPR006584">
    <property type="entry name" value="Cellulose-bd_IV"/>
</dbReference>
<dbReference type="PROSITE" id="PS52006">
    <property type="entry name" value="GH64"/>
    <property type="match status" value="1"/>
</dbReference>
<proteinExistence type="predicted"/>
<comment type="caution">
    <text evidence="7">The sequence shown here is derived from an EMBL/GenBank/DDBJ whole genome shotgun (WGS) entry which is preliminary data.</text>
</comment>
<keyword evidence="1 3" id="KW-0732">Signal</keyword>
<name>A0ABU8HF75_9BACI</name>
<dbReference type="InterPro" id="IPR008979">
    <property type="entry name" value="Galactose-bd-like_sf"/>
</dbReference>
<dbReference type="Gene3D" id="2.60.120.260">
    <property type="entry name" value="Galactose-binding domain-like"/>
    <property type="match status" value="1"/>
</dbReference>
<evidence type="ECO:0000259" key="4">
    <source>
        <dbReference type="PROSITE" id="PS51175"/>
    </source>
</evidence>
<dbReference type="PANTHER" id="PTHR38165:SF1">
    <property type="entry name" value="GLUCANASE B"/>
    <property type="match status" value="1"/>
</dbReference>
<dbReference type="SMART" id="SM00606">
    <property type="entry name" value="CBD_IV"/>
    <property type="match status" value="1"/>
</dbReference>
<dbReference type="PROSITE" id="PS51175">
    <property type="entry name" value="CBM6"/>
    <property type="match status" value="1"/>
</dbReference>
<feature type="chain" id="PRO_5045058512" evidence="3">
    <location>
        <begin position="27"/>
        <end position="670"/>
    </location>
</feature>
<keyword evidence="8" id="KW-1185">Reference proteome</keyword>
<dbReference type="InterPro" id="IPR037176">
    <property type="entry name" value="Osmotin/thaumatin-like_sf"/>
</dbReference>
<evidence type="ECO:0000256" key="3">
    <source>
        <dbReference type="SAM" id="SignalP"/>
    </source>
</evidence>
<evidence type="ECO:0000313" key="8">
    <source>
        <dbReference type="Proteomes" id="UP001312865"/>
    </source>
</evidence>
<dbReference type="InterPro" id="IPR037398">
    <property type="entry name" value="Glyco_hydro_64_fam"/>
</dbReference>
<feature type="domain" description="CBM6" evidence="4">
    <location>
        <begin position="151"/>
        <end position="277"/>
    </location>
</feature>
<dbReference type="Gene3D" id="2.60.110.10">
    <property type="entry name" value="Thaumatin"/>
    <property type="match status" value="1"/>
</dbReference>
<feature type="compositionally biased region" description="Pro residues" evidence="2">
    <location>
        <begin position="119"/>
        <end position="129"/>
    </location>
</feature>
<dbReference type="EMBL" id="JBBAXC010000008">
    <property type="protein sequence ID" value="MEI5907703.1"/>
    <property type="molecule type" value="Genomic_DNA"/>
</dbReference>
<dbReference type="Pfam" id="PF22184">
    <property type="entry name" value="CBM_56"/>
    <property type="match status" value="1"/>
</dbReference>
<dbReference type="PROSITE" id="PS52005">
    <property type="entry name" value="CBM56"/>
    <property type="match status" value="1"/>
</dbReference>